<dbReference type="OrthoDB" id="18388at2759"/>
<evidence type="ECO:0000256" key="1">
    <source>
        <dbReference type="SAM" id="MobiDB-lite"/>
    </source>
</evidence>
<dbReference type="InterPro" id="IPR001680">
    <property type="entry name" value="WD40_rpt"/>
</dbReference>
<dbReference type="GO" id="GO:0042273">
    <property type="term" value="P:ribosomal large subunit biogenesis"/>
    <property type="evidence" value="ECO:0007669"/>
    <property type="project" value="InterPro"/>
</dbReference>
<dbReference type="EMBL" id="KQ414601">
    <property type="protein sequence ID" value="KOC69680.1"/>
    <property type="molecule type" value="Genomic_DNA"/>
</dbReference>
<name>A0A0L7RFR9_9HYME</name>
<keyword evidence="3" id="KW-1185">Reference proteome</keyword>
<reference evidence="2 3" key="1">
    <citation type="submission" date="2015-07" db="EMBL/GenBank/DDBJ databases">
        <title>The genome of Habropoda laboriosa.</title>
        <authorList>
            <person name="Pan H."/>
            <person name="Kapheim K."/>
        </authorList>
    </citation>
    <scope>NUCLEOTIDE SEQUENCE [LARGE SCALE GENOMIC DNA]</scope>
    <source>
        <strain evidence="2">0110345459</strain>
    </source>
</reference>
<dbReference type="SMART" id="SM00320">
    <property type="entry name" value="WD40"/>
    <property type="match status" value="5"/>
</dbReference>
<gene>
    <name evidence="2" type="ORF">WH47_07867</name>
</gene>
<dbReference type="Pfam" id="PF00400">
    <property type="entry name" value="WD40"/>
    <property type="match status" value="1"/>
</dbReference>
<dbReference type="GO" id="GO:0005730">
    <property type="term" value="C:nucleolus"/>
    <property type="evidence" value="ECO:0007669"/>
    <property type="project" value="InterPro"/>
</dbReference>
<proteinExistence type="predicted"/>
<evidence type="ECO:0000313" key="2">
    <source>
        <dbReference type="EMBL" id="KOC69680.1"/>
    </source>
</evidence>
<protein>
    <submittedName>
        <fullName evidence="2">WD repeat-containing protein 74</fullName>
    </submittedName>
</protein>
<dbReference type="GO" id="GO:0030687">
    <property type="term" value="C:preribosome, large subunit precursor"/>
    <property type="evidence" value="ECO:0007669"/>
    <property type="project" value="TreeGrafter"/>
</dbReference>
<feature type="compositionally biased region" description="Basic and acidic residues" evidence="1">
    <location>
        <begin position="332"/>
        <end position="355"/>
    </location>
</feature>
<feature type="region of interest" description="Disordered" evidence="1">
    <location>
        <begin position="330"/>
        <end position="357"/>
    </location>
</feature>
<dbReference type="PANTHER" id="PTHR16038">
    <property type="entry name" value="NOP SEVEN ASSOCIATED PROTEIN 1"/>
    <property type="match status" value="1"/>
</dbReference>
<sequence length="406" mass="45916">MGLKENFDVYVGCTSGVFKGIKVDKKGCEIKNIQNLVSITDHDKVTSMSWGDDEEKEILLACGVKGVRSVKVYDVDCSIFTCSFFCNIGTGRINGISRYDEAILTAVHSGEVKLWRFKEEDQILIKAGENLNKMRHSKVNKNIIATGGEEHMLKLFDLNRQVQTFIEKNVPHDWLELKVPVWISDIEFLPGTEQIVTTSRYGHVRLYDPKVQRRPVLSVELENEPLTTLSVVPREKQIIVGSGKGKMNLIDLRKSSKVLNTYKGFLGGVTGISCSTSEPYVVSVSLDRHLRVHHIDTKELLKQVYLTSKMSCMLLRSGFSFTTANEINEESTQGRDNKIGKNAEIEKQNEHRNSDSDLEYDTLFKSMPVVGNKKDETLIKRKKIKRDSLLDNEIVSNLVISSFSFD</sequence>
<dbReference type="InterPro" id="IPR015943">
    <property type="entry name" value="WD40/YVTN_repeat-like_dom_sf"/>
</dbReference>
<accession>A0A0L7RFR9</accession>
<dbReference type="InterPro" id="IPR036322">
    <property type="entry name" value="WD40_repeat_dom_sf"/>
</dbReference>
<dbReference type="PANTHER" id="PTHR16038:SF4">
    <property type="entry name" value="WD REPEAT-CONTAINING PROTEIN 74"/>
    <property type="match status" value="1"/>
</dbReference>
<dbReference type="InterPro" id="IPR037379">
    <property type="entry name" value="WDR74/Nsa1"/>
</dbReference>
<dbReference type="STRING" id="597456.A0A0L7RFR9"/>
<dbReference type="AlphaFoldDB" id="A0A0L7RFR9"/>
<dbReference type="Gene3D" id="2.130.10.10">
    <property type="entry name" value="YVTN repeat-like/Quinoprotein amine dehydrogenase"/>
    <property type="match status" value="2"/>
</dbReference>
<dbReference type="SUPFAM" id="SSF50978">
    <property type="entry name" value="WD40 repeat-like"/>
    <property type="match status" value="1"/>
</dbReference>
<dbReference type="Proteomes" id="UP000053825">
    <property type="component" value="Unassembled WGS sequence"/>
</dbReference>
<organism evidence="2 3">
    <name type="scientific">Habropoda laboriosa</name>
    <dbReference type="NCBI Taxonomy" id="597456"/>
    <lineage>
        <taxon>Eukaryota</taxon>
        <taxon>Metazoa</taxon>
        <taxon>Ecdysozoa</taxon>
        <taxon>Arthropoda</taxon>
        <taxon>Hexapoda</taxon>
        <taxon>Insecta</taxon>
        <taxon>Pterygota</taxon>
        <taxon>Neoptera</taxon>
        <taxon>Endopterygota</taxon>
        <taxon>Hymenoptera</taxon>
        <taxon>Apocrita</taxon>
        <taxon>Aculeata</taxon>
        <taxon>Apoidea</taxon>
        <taxon>Anthophila</taxon>
        <taxon>Apidae</taxon>
        <taxon>Habropoda</taxon>
    </lineage>
</organism>
<evidence type="ECO:0000313" key="3">
    <source>
        <dbReference type="Proteomes" id="UP000053825"/>
    </source>
</evidence>